<dbReference type="PROSITE" id="PS50089">
    <property type="entry name" value="ZF_RING_2"/>
    <property type="match status" value="1"/>
</dbReference>
<dbReference type="EMBL" id="CATQJL010000112">
    <property type="protein sequence ID" value="CAJ0596157.1"/>
    <property type="molecule type" value="Genomic_DNA"/>
</dbReference>
<keyword evidence="1 3" id="KW-0479">Metal-binding</keyword>
<evidence type="ECO:0000256" key="1">
    <source>
        <dbReference type="ARBA" id="ARBA00022771"/>
    </source>
</evidence>
<keyword evidence="6" id="KW-1185">Reference proteome</keyword>
<organism evidence="5 6">
    <name type="scientific">Cylicocyclus nassatus</name>
    <name type="common">Nematode worm</name>
    <dbReference type="NCBI Taxonomy" id="53992"/>
    <lineage>
        <taxon>Eukaryota</taxon>
        <taxon>Metazoa</taxon>
        <taxon>Ecdysozoa</taxon>
        <taxon>Nematoda</taxon>
        <taxon>Chromadorea</taxon>
        <taxon>Rhabditida</taxon>
        <taxon>Rhabditina</taxon>
        <taxon>Rhabditomorpha</taxon>
        <taxon>Strongyloidea</taxon>
        <taxon>Strongylidae</taxon>
        <taxon>Cylicocyclus</taxon>
    </lineage>
</organism>
<comment type="caution">
    <text evidence="5">The sequence shown here is derived from an EMBL/GenBank/DDBJ whole genome shotgun (WGS) entry which is preliminary data.</text>
</comment>
<accession>A0AA36GQ60</accession>
<keyword evidence="1 3" id="KW-0863">Zinc-finger</keyword>
<proteinExistence type="predicted"/>
<dbReference type="GO" id="GO:0008270">
    <property type="term" value="F:zinc ion binding"/>
    <property type="evidence" value="ECO:0007669"/>
    <property type="project" value="UniProtKB-KW"/>
</dbReference>
<sequence length="176" mass="20369">MPRSVILLLSESNAVSCDGTQSLESELNDEITNEAAASEFEIRTVHLPVRENTVKSAWDSYIFYKIRRLFEHTSRAKKKFSRSSKSSRHRSDEWGSCAICLDEKPLDPVGCIHCRQLVGCRSCANRWYTTDRTKKHKLGNPTNTERCPLCRHEWKTRPAVKEMRKLKKTGLRRKSE</sequence>
<keyword evidence="2" id="KW-0862">Zinc</keyword>
<evidence type="ECO:0000256" key="2">
    <source>
        <dbReference type="ARBA" id="ARBA00022833"/>
    </source>
</evidence>
<protein>
    <recommendedName>
        <fullName evidence="4">RING-type domain-containing protein</fullName>
    </recommendedName>
</protein>
<evidence type="ECO:0000313" key="5">
    <source>
        <dbReference type="EMBL" id="CAJ0596157.1"/>
    </source>
</evidence>
<gene>
    <name evidence="5" type="ORF">CYNAS_LOCUS8140</name>
</gene>
<dbReference type="PANTHER" id="PTHR21578:SF9">
    <property type="entry name" value="RING-TYPE DOMAIN-CONTAINING PROTEIN"/>
    <property type="match status" value="1"/>
</dbReference>
<dbReference type="PANTHER" id="PTHR21578">
    <property type="entry name" value="PROTEIN CBG03826"/>
    <property type="match status" value="1"/>
</dbReference>
<name>A0AA36GQ60_CYLNA</name>
<evidence type="ECO:0000259" key="4">
    <source>
        <dbReference type="PROSITE" id="PS50089"/>
    </source>
</evidence>
<dbReference type="AlphaFoldDB" id="A0AA36GQ60"/>
<evidence type="ECO:0000256" key="3">
    <source>
        <dbReference type="PROSITE-ProRule" id="PRU00175"/>
    </source>
</evidence>
<evidence type="ECO:0000313" key="6">
    <source>
        <dbReference type="Proteomes" id="UP001176961"/>
    </source>
</evidence>
<reference evidence="5" key="1">
    <citation type="submission" date="2023-07" db="EMBL/GenBank/DDBJ databases">
        <authorList>
            <consortium name="CYATHOMIX"/>
        </authorList>
    </citation>
    <scope>NUCLEOTIDE SEQUENCE</scope>
    <source>
        <strain evidence="5">N/A</strain>
    </source>
</reference>
<dbReference type="Proteomes" id="UP001176961">
    <property type="component" value="Unassembled WGS sequence"/>
</dbReference>
<dbReference type="SUPFAM" id="SSF57850">
    <property type="entry name" value="RING/U-box"/>
    <property type="match status" value="1"/>
</dbReference>
<dbReference type="Gene3D" id="3.30.40.10">
    <property type="entry name" value="Zinc/RING finger domain, C3HC4 (zinc finger)"/>
    <property type="match status" value="1"/>
</dbReference>
<dbReference type="InterPro" id="IPR001841">
    <property type="entry name" value="Znf_RING"/>
</dbReference>
<dbReference type="InterPro" id="IPR013083">
    <property type="entry name" value="Znf_RING/FYVE/PHD"/>
</dbReference>
<feature type="domain" description="RING-type" evidence="4">
    <location>
        <begin position="97"/>
        <end position="151"/>
    </location>
</feature>